<keyword evidence="2" id="KW-0805">Transcription regulation</keyword>
<dbReference type="CDD" id="cd06170">
    <property type="entry name" value="LuxR_C_like"/>
    <property type="match status" value="1"/>
</dbReference>
<dbReference type="AlphaFoldDB" id="A0A4P7GNT7"/>
<keyword evidence="9" id="KW-1185">Reference proteome</keyword>
<dbReference type="GO" id="GO:0006355">
    <property type="term" value="P:regulation of DNA-templated transcription"/>
    <property type="evidence" value="ECO:0007669"/>
    <property type="project" value="InterPro"/>
</dbReference>
<evidence type="ECO:0000256" key="3">
    <source>
        <dbReference type="ARBA" id="ARBA00023125"/>
    </source>
</evidence>
<dbReference type="PRINTS" id="PR00038">
    <property type="entry name" value="HTHLUXR"/>
</dbReference>
<sequence length="217" mass="23188">MTSVVIADDQELIRVGLRTMLESRGIDVVAEAGTGGEALDATRRHAPDVVLMDIRMPGMDGIAATAELVREGLPSRVLVLTTYDLDELVYRALRTGAAGFLLKTTPAERIAAGVEVVASGDSLLSPGVTRRLIAQHAPGESCDGARLVGLTEREREVLVLVARGRSNTDIATDLVLTEATVKTHVNRLFAKLRVRSRAQAVVVAYESGLVVPGRRDP</sequence>
<dbReference type="PANTHER" id="PTHR43214:SF24">
    <property type="entry name" value="TRANSCRIPTIONAL REGULATORY PROTEIN NARL-RELATED"/>
    <property type="match status" value="1"/>
</dbReference>
<dbReference type="PROSITE" id="PS00622">
    <property type="entry name" value="HTH_LUXR_1"/>
    <property type="match status" value="1"/>
</dbReference>
<evidence type="ECO:0000313" key="9">
    <source>
        <dbReference type="Proteomes" id="UP000294894"/>
    </source>
</evidence>
<dbReference type="Proteomes" id="UP000294894">
    <property type="component" value="Chromosome"/>
</dbReference>
<evidence type="ECO:0000259" key="7">
    <source>
        <dbReference type="PROSITE" id="PS50110"/>
    </source>
</evidence>
<dbReference type="KEGG" id="noy:EXE57_17555"/>
<dbReference type="InterPro" id="IPR058245">
    <property type="entry name" value="NreC/VraR/RcsB-like_REC"/>
</dbReference>
<gene>
    <name evidence="8" type="ORF">EXE57_17555</name>
</gene>
<dbReference type="Pfam" id="PF00072">
    <property type="entry name" value="Response_reg"/>
    <property type="match status" value="1"/>
</dbReference>
<dbReference type="Pfam" id="PF00196">
    <property type="entry name" value="GerE"/>
    <property type="match status" value="1"/>
</dbReference>
<dbReference type="GO" id="GO:0000160">
    <property type="term" value="P:phosphorelay signal transduction system"/>
    <property type="evidence" value="ECO:0007669"/>
    <property type="project" value="InterPro"/>
</dbReference>
<keyword evidence="3" id="KW-0238">DNA-binding</keyword>
<feature type="domain" description="Response regulatory" evidence="7">
    <location>
        <begin position="3"/>
        <end position="118"/>
    </location>
</feature>
<evidence type="ECO:0000256" key="2">
    <source>
        <dbReference type="ARBA" id="ARBA00023015"/>
    </source>
</evidence>
<dbReference type="PROSITE" id="PS50043">
    <property type="entry name" value="HTH_LUXR_2"/>
    <property type="match status" value="1"/>
</dbReference>
<evidence type="ECO:0000256" key="5">
    <source>
        <dbReference type="PROSITE-ProRule" id="PRU00169"/>
    </source>
</evidence>
<dbReference type="InterPro" id="IPR011006">
    <property type="entry name" value="CheY-like_superfamily"/>
</dbReference>
<dbReference type="GO" id="GO:0003677">
    <property type="term" value="F:DNA binding"/>
    <property type="evidence" value="ECO:0007669"/>
    <property type="project" value="UniProtKB-KW"/>
</dbReference>
<dbReference type="CDD" id="cd17535">
    <property type="entry name" value="REC_NarL-like"/>
    <property type="match status" value="1"/>
</dbReference>
<dbReference type="OrthoDB" id="9808843at2"/>
<organism evidence="8 9">
    <name type="scientific">Nocardioides euryhalodurans</name>
    <dbReference type="NCBI Taxonomy" id="2518370"/>
    <lineage>
        <taxon>Bacteria</taxon>
        <taxon>Bacillati</taxon>
        <taxon>Actinomycetota</taxon>
        <taxon>Actinomycetes</taxon>
        <taxon>Propionibacteriales</taxon>
        <taxon>Nocardioidaceae</taxon>
        <taxon>Nocardioides</taxon>
    </lineage>
</organism>
<protein>
    <submittedName>
        <fullName evidence="8">Response regulator transcription factor</fullName>
    </submittedName>
</protein>
<evidence type="ECO:0000256" key="4">
    <source>
        <dbReference type="ARBA" id="ARBA00023163"/>
    </source>
</evidence>
<dbReference type="SMART" id="SM00421">
    <property type="entry name" value="HTH_LUXR"/>
    <property type="match status" value="1"/>
</dbReference>
<dbReference type="InterPro" id="IPR001789">
    <property type="entry name" value="Sig_transdc_resp-reg_receiver"/>
</dbReference>
<feature type="modified residue" description="4-aspartylphosphate" evidence="5">
    <location>
        <position position="53"/>
    </location>
</feature>
<dbReference type="InterPro" id="IPR039420">
    <property type="entry name" value="WalR-like"/>
</dbReference>
<dbReference type="EMBL" id="CP038267">
    <property type="protein sequence ID" value="QBR93888.1"/>
    <property type="molecule type" value="Genomic_DNA"/>
</dbReference>
<evidence type="ECO:0000256" key="1">
    <source>
        <dbReference type="ARBA" id="ARBA00022553"/>
    </source>
</evidence>
<name>A0A4P7GNT7_9ACTN</name>
<dbReference type="PANTHER" id="PTHR43214">
    <property type="entry name" value="TWO-COMPONENT RESPONSE REGULATOR"/>
    <property type="match status" value="1"/>
</dbReference>
<keyword evidence="4" id="KW-0804">Transcription</keyword>
<dbReference type="SMART" id="SM00448">
    <property type="entry name" value="REC"/>
    <property type="match status" value="1"/>
</dbReference>
<proteinExistence type="predicted"/>
<dbReference type="Gene3D" id="3.40.50.2300">
    <property type="match status" value="1"/>
</dbReference>
<dbReference type="RefSeq" id="WP_135079756.1">
    <property type="nucleotide sequence ID" value="NZ_CP038267.1"/>
</dbReference>
<keyword evidence="1 5" id="KW-0597">Phosphoprotein</keyword>
<reference evidence="8 9" key="1">
    <citation type="submission" date="2019-03" db="EMBL/GenBank/DDBJ databases">
        <title>Three New Species of Nocardioides, Nocardioides euryhalodurans sp. nov., Nocardioides seonyuensis sp. nov. and Nocardioides eburneoflavus sp. nov., Iolated from Soil.</title>
        <authorList>
            <person name="Roh S.G."/>
            <person name="Lee C."/>
            <person name="Kim M.-K."/>
            <person name="Kim S.B."/>
        </authorList>
    </citation>
    <scope>NUCLEOTIDE SEQUENCE [LARGE SCALE GENOMIC DNA]</scope>
    <source>
        <strain evidence="8 9">MMS17-SY117</strain>
    </source>
</reference>
<evidence type="ECO:0000259" key="6">
    <source>
        <dbReference type="PROSITE" id="PS50043"/>
    </source>
</evidence>
<evidence type="ECO:0000313" key="8">
    <source>
        <dbReference type="EMBL" id="QBR93888.1"/>
    </source>
</evidence>
<accession>A0A4P7GNT7</accession>
<dbReference type="SUPFAM" id="SSF52172">
    <property type="entry name" value="CheY-like"/>
    <property type="match status" value="1"/>
</dbReference>
<feature type="domain" description="HTH luxR-type" evidence="6">
    <location>
        <begin position="143"/>
        <end position="208"/>
    </location>
</feature>
<dbReference type="InterPro" id="IPR000792">
    <property type="entry name" value="Tscrpt_reg_LuxR_C"/>
</dbReference>
<dbReference type="PROSITE" id="PS50110">
    <property type="entry name" value="RESPONSE_REGULATORY"/>
    <property type="match status" value="1"/>
</dbReference>